<feature type="region of interest" description="Disordered" evidence="1">
    <location>
        <begin position="1"/>
        <end position="39"/>
    </location>
</feature>
<evidence type="ECO:0000256" key="1">
    <source>
        <dbReference type="SAM" id="MobiDB-lite"/>
    </source>
</evidence>
<dbReference type="Proteomes" id="UP001487740">
    <property type="component" value="Unassembled WGS sequence"/>
</dbReference>
<protein>
    <submittedName>
        <fullName evidence="2">Uncharacterized protein</fullName>
    </submittedName>
</protein>
<organism evidence="2 3">
    <name type="scientific">Scylla paramamosain</name>
    <name type="common">Mud crab</name>
    <dbReference type="NCBI Taxonomy" id="85552"/>
    <lineage>
        <taxon>Eukaryota</taxon>
        <taxon>Metazoa</taxon>
        <taxon>Ecdysozoa</taxon>
        <taxon>Arthropoda</taxon>
        <taxon>Crustacea</taxon>
        <taxon>Multicrustacea</taxon>
        <taxon>Malacostraca</taxon>
        <taxon>Eumalacostraca</taxon>
        <taxon>Eucarida</taxon>
        <taxon>Decapoda</taxon>
        <taxon>Pleocyemata</taxon>
        <taxon>Brachyura</taxon>
        <taxon>Eubrachyura</taxon>
        <taxon>Portunoidea</taxon>
        <taxon>Portunidae</taxon>
        <taxon>Portuninae</taxon>
        <taxon>Scylla</taxon>
    </lineage>
</organism>
<feature type="compositionally biased region" description="Basic and acidic residues" evidence="1">
    <location>
        <begin position="18"/>
        <end position="30"/>
    </location>
</feature>
<keyword evidence="3" id="KW-1185">Reference proteome</keyword>
<evidence type="ECO:0000313" key="2">
    <source>
        <dbReference type="EMBL" id="KAK8400239.1"/>
    </source>
</evidence>
<name>A0AAW0UKQ4_SCYPA</name>
<gene>
    <name evidence="2" type="ORF">O3P69_003147</name>
</gene>
<accession>A0AAW0UKQ4</accession>
<proteinExistence type="predicted"/>
<reference evidence="2 3" key="1">
    <citation type="submission" date="2023-03" db="EMBL/GenBank/DDBJ databases">
        <title>High-quality genome of Scylla paramamosain provides insights in environmental adaptation.</title>
        <authorList>
            <person name="Zhang L."/>
        </authorList>
    </citation>
    <scope>NUCLEOTIDE SEQUENCE [LARGE SCALE GENOMIC DNA]</scope>
    <source>
        <strain evidence="2">LZ_2023a</strain>
        <tissue evidence="2">Muscle</tissue>
    </source>
</reference>
<comment type="caution">
    <text evidence="2">The sequence shown here is derived from an EMBL/GenBank/DDBJ whole genome shotgun (WGS) entry which is preliminary data.</text>
</comment>
<feature type="compositionally biased region" description="Acidic residues" evidence="1">
    <location>
        <begin position="7"/>
        <end position="17"/>
    </location>
</feature>
<evidence type="ECO:0000313" key="3">
    <source>
        <dbReference type="Proteomes" id="UP001487740"/>
    </source>
</evidence>
<dbReference type="AlphaFoldDB" id="A0AAW0UKQ4"/>
<sequence>MSRDGNDNGDTDGDDNDDTRKRISKQERKASIAPAAVRTTRVTAPVQGARAAPGGQPLAEEDLLLLLLLLLVG</sequence>
<dbReference type="EMBL" id="JARAKH010000010">
    <property type="protein sequence ID" value="KAK8400239.1"/>
    <property type="molecule type" value="Genomic_DNA"/>
</dbReference>